<evidence type="ECO:0000313" key="1">
    <source>
        <dbReference type="EMBL" id="VDO68302.1"/>
    </source>
</evidence>
<dbReference type="AlphaFoldDB" id="A0A0N4X134"/>
<accession>A0A0N4X134</accession>
<protein>
    <submittedName>
        <fullName evidence="3">Secreted protein</fullName>
    </submittedName>
</protein>
<dbReference type="WBParaSite" id="HPLM_0001801001-mRNA-1">
    <property type="protein sequence ID" value="HPLM_0001801001-mRNA-1"/>
    <property type="gene ID" value="HPLM_0001801001"/>
</dbReference>
<gene>
    <name evidence="1" type="ORF">HPLM_LOCUS18005</name>
</gene>
<organism evidence="3">
    <name type="scientific">Haemonchus placei</name>
    <name type="common">Barber's pole worm</name>
    <dbReference type="NCBI Taxonomy" id="6290"/>
    <lineage>
        <taxon>Eukaryota</taxon>
        <taxon>Metazoa</taxon>
        <taxon>Ecdysozoa</taxon>
        <taxon>Nematoda</taxon>
        <taxon>Chromadorea</taxon>
        <taxon>Rhabditida</taxon>
        <taxon>Rhabditina</taxon>
        <taxon>Rhabditomorpha</taxon>
        <taxon>Strongyloidea</taxon>
        <taxon>Trichostrongylidae</taxon>
        <taxon>Haemonchus</taxon>
    </lineage>
</organism>
<sequence length="84" mass="9099">MFPGNVQLQVPFSICPRCMLCFFMLISTRYHQPSSFMSSPLGLCRLTRATHHPVIVSGCFHGPPAGGGACPSFTAKSRTIPSVE</sequence>
<dbReference type="Proteomes" id="UP000268014">
    <property type="component" value="Unassembled WGS sequence"/>
</dbReference>
<proteinExistence type="predicted"/>
<evidence type="ECO:0000313" key="3">
    <source>
        <dbReference type="WBParaSite" id="HPLM_0001801001-mRNA-1"/>
    </source>
</evidence>
<dbReference type="EMBL" id="UZAF01020279">
    <property type="protein sequence ID" value="VDO68302.1"/>
    <property type="molecule type" value="Genomic_DNA"/>
</dbReference>
<evidence type="ECO:0000313" key="2">
    <source>
        <dbReference type="Proteomes" id="UP000268014"/>
    </source>
</evidence>
<reference evidence="1 2" key="2">
    <citation type="submission" date="2018-11" db="EMBL/GenBank/DDBJ databases">
        <authorList>
            <consortium name="Pathogen Informatics"/>
        </authorList>
    </citation>
    <scope>NUCLEOTIDE SEQUENCE [LARGE SCALE GENOMIC DNA]</scope>
    <source>
        <strain evidence="1 2">MHpl1</strain>
    </source>
</reference>
<keyword evidence="2" id="KW-1185">Reference proteome</keyword>
<reference evidence="3" key="1">
    <citation type="submission" date="2017-02" db="UniProtKB">
        <authorList>
            <consortium name="WormBaseParasite"/>
        </authorList>
    </citation>
    <scope>IDENTIFICATION</scope>
</reference>
<name>A0A0N4X134_HAEPC</name>